<accession>A0A235EUS3</accession>
<sequence>MKNGDSKRGKSYNVKVADWVAPRLSEYVEEYRDTLLDGKESPYLFVAGKSVRLWEGLGPTVQAVTQKYIPGSAGFGPHALRHLVATDWLRRYPGDFLTVAELLNDRLETVLASYAHLKRDDSFSRYEAHVSMMMNS</sequence>
<dbReference type="SUPFAM" id="SSF56349">
    <property type="entry name" value="DNA breaking-rejoining enzymes"/>
    <property type="match status" value="1"/>
</dbReference>
<name>A0A235EUS3_9RHOO</name>
<dbReference type="Proteomes" id="UP000215181">
    <property type="component" value="Unassembled WGS sequence"/>
</dbReference>
<dbReference type="InterPro" id="IPR013762">
    <property type="entry name" value="Integrase-like_cat_sf"/>
</dbReference>
<reference evidence="2 3" key="1">
    <citation type="submission" date="2017-07" db="EMBL/GenBank/DDBJ databases">
        <title>Thauera sp. KNDSS-Mac4 genome sequence and assembly.</title>
        <authorList>
            <person name="Mayilraj S."/>
        </authorList>
    </citation>
    <scope>NUCLEOTIDE SEQUENCE [LARGE SCALE GENOMIC DNA]</scope>
    <source>
        <strain evidence="2 3">KNDSS-Mac4</strain>
    </source>
</reference>
<evidence type="ECO:0000313" key="2">
    <source>
        <dbReference type="EMBL" id="OYD52741.1"/>
    </source>
</evidence>
<evidence type="ECO:0008006" key="4">
    <source>
        <dbReference type="Google" id="ProtNLM"/>
    </source>
</evidence>
<dbReference type="Gene3D" id="1.10.443.10">
    <property type="entry name" value="Intergrase catalytic core"/>
    <property type="match status" value="1"/>
</dbReference>
<gene>
    <name evidence="2" type="ORF">CGK74_16305</name>
</gene>
<keyword evidence="1" id="KW-0233">DNA recombination</keyword>
<organism evidence="2 3">
    <name type="scientific">Thauera propionica</name>
    <dbReference type="NCBI Taxonomy" id="2019431"/>
    <lineage>
        <taxon>Bacteria</taxon>
        <taxon>Pseudomonadati</taxon>
        <taxon>Pseudomonadota</taxon>
        <taxon>Betaproteobacteria</taxon>
        <taxon>Rhodocyclales</taxon>
        <taxon>Zoogloeaceae</taxon>
        <taxon>Thauera</taxon>
    </lineage>
</organism>
<dbReference type="AlphaFoldDB" id="A0A235EUS3"/>
<dbReference type="GO" id="GO:0015074">
    <property type="term" value="P:DNA integration"/>
    <property type="evidence" value="ECO:0007669"/>
    <property type="project" value="InterPro"/>
</dbReference>
<dbReference type="GO" id="GO:0003677">
    <property type="term" value="F:DNA binding"/>
    <property type="evidence" value="ECO:0007669"/>
    <property type="project" value="InterPro"/>
</dbReference>
<keyword evidence="3" id="KW-1185">Reference proteome</keyword>
<dbReference type="GO" id="GO:0006310">
    <property type="term" value="P:DNA recombination"/>
    <property type="evidence" value="ECO:0007669"/>
    <property type="project" value="UniProtKB-KW"/>
</dbReference>
<evidence type="ECO:0000313" key="3">
    <source>
        <dbReference type="Proteomes" id="UP000215181"/>
    </source>
</evidence>
<proteinExistence type="predicted"/>
<protein>
    <recommendedName>
        <fullName evidence="4">Tyr recombinase domain-containing protein</fullName>
    </recommendedName>
</protein>
<comment type="caution">
    <text evidence="2">The sequence shown here is derived from an EMBL/GenBank/DDBJ whole genome shotgun (WGS) entry which is preliminary data.</text>
</comment>
<dbReference type="InterPro" id="IPR011010">
    <property type="entry name" value="DNA_brk_join_enz"/>
</dbReference>
<dbReference type="EMBL" id="NOIH01000027">
    <property type="protein sequence ID" value="OYD52741.1"/>
    <property type="molecule type" value="Genomic_DNA"/>
</dbReference>
<evidence type="ECO:0000256" key="1">
    <source>
        <dbReference type="ARBA" id="ARBA00023172"/>
    </source>
</evidence>